<keyword evidence="4" id="KW-1185">Reference proteome</keyword>
<dbReference type="AlphaFoldDB" id="A0AA35TMY3"/>
<evidence type="ECO:0000313" key="3">
    <source>
        <dbReference type="EMBL" id="CAI8051240.1"/>
    </source>
</evidence>
<evidence type="ECO:0000256" key="2">
    <source>
        <dbReference type="PROSITE-ProRule" id="PRU00401"/>
    </source>
</evidence>
<dbReference type="EMBL" id="CASHTH010003912">
    <property type="protein sequence ID" value="CAI8051240.1"/>
    <property type="molecule type" value="Genomic_DNA"/>
</dbReference>
<name>A0AA35TMY3_GEOBA</name>
<dbReference type="Pfam" id="PF02755">
    <property type="entry name" value="RPEL"/>
    <property type="match status" value="1"/>
</dbReference>
<feature type="repeat" description="RPEL" evidence="2">
    <location>
        <begin position="44"/>
        <end position="69"/>
    </location>
</feature>
<dbReference type="Proteomes" id="UP001174909">
    <property type="component" value="Unassembled WGS sequence"/>
</dbReference>
<keyword evidence="1" id="KW-0677">Repeat</keyword>
<dbReference type="PROSITE" id="PS51073">
    <property type="entry name" value="RPEL"/>
    <property type="match status" value="1"/>
</dbReference>
<sequence length="128" mass="14345">MAVCVARGCTSAIMGLTVQDKDVKQCQAESCAAMDGPRIDHRSAELEKKLRARAVREDLVQKNILPDFSSSPILFQQTKELQKKKVYYTTYYVLRVLFCPTSLSVYNMHNTAHVSCLCALVGFSLSTY</sequence>
<dbReference type="InterPro" id="IPR004018">
    <property type="entry name" value="RPEL_repeat"/>
</dbReference>
<gene>
    <name evidence="3" type="ORF">GBAR_LOCUS28061</name>
</gene>
<protein>
    <submittedName>
        <fullName evidence="3">Uncharacterized protein</fullName>
    </submittedName>
</protein>
<evidence type="ECO:0000313" key="4">
    <source>
        <dbReference type="Proteomes" id="UP001174909"/>
    </source>
</evidence>
<evidence type="ECO:0000256" key="1">
    <source>
        <dbReference type="ARBA" id="ARBA00022737"/>
    </source>
</evidence>
<organism evidence="3 4">
    <name type="scientific">Geodia barretti</name>
    <name type="common">Barrett's horny sponge</name>
    <dbReference type="NCBI Taxonomy" id="519541"/>
    <lineage>
        <taxon>Eukaryota</taxon>
        <taxon>Metazoa</taxon>
        <taxon>Porifera</taxon>
        <taxon>Demospongiae</taxon>
        <taxon>Heteroscleromorpha</taxon>
        <taxon>Tetractinellida</taxon>
        <taxon>Astrophorina</taxon>
        <taxon>Geodiidae</taxon>
        <taxon>Geodia</taxon>
    </lineage>
</organism>
<comment type="caution">
    <text evidence="3">The sequence shown here is derived from an EMBL/GenBank/DDBJ whole genome shotgun (WGS) entry which is preliminary data.</text>
</comment>
<accession>A0AA35TMY3</accession>
<dbReference type="Gene3D" id="6.10.140.2040">
    <property type="match status" value="1"/>
</dbReference>
<proteinExistence type="predicted"/>
<reference evidence="3" key="1">
    <citation type="submission" date="2023-03" db="EMBL/GenBank/DDBJ databases">
        <authorList>
            <person name="Steffen K."/>
            <person name="Cardenas P."/>
        </authorList>
    </citation>
    <scope>NUCLEOTIDE SEQUENCE</scope>
</reference>